<name>A0A9W8A171_9FUNG</name>
<sequence length="265" mass="30552">MPPKRKTGDSRKRKVQSSESNQMYRKNKSKRNGSMVGTLALHASTNNINESVSSRYNGTKADSSTSKLKEWFEKYKDKEDEEGNITAEGIGQLCKNLQIDSDSVLDTFILSNLLGLSKLGYISYSEWEAAMLKLSCTNEDNLEVLFQSHKADISESKDKFLEFYRWAFKFIQSPETKKVDVKVFKYVIPHIVGTENSHVEKFVAYLDHLEEKQEEKPASSYLFSYDTSDKITGINKDQWNMFYQFINSIKDDGKFLDYDFESSCE</sequence>
<evidence type="ECO:0000259" key="3">
    <source>
        <dbReference type="PROSITE" id="PS51229"/>
    </source>
</evidence>
<reference evidence="4" key="1">
    <citation type="submission" date="2022-07" db="EMBL/GenBank/DDBJ databases">
        <title>Phylogenomic reconstructions and comparative analyses of Kickxellomycotina fungi.</title>
        <authorList>
            <person name="Reynolds N.K."/>
            <person name="Stajich J.E."/>
            <person name="Barry K."/>
            <person name="Grigoriev I.V."/>
            <person name="Crous P."/>
            <person name="Smith M.E."/>
        </authorList>
    </citation>
    <scope>NUCLEOTIDE SEQUENCE</scope>
    <source>
        <strain evidence="4">NBRC 100468</strain>
    </source>
</reference>
<organism evidence="4 5">
    <name type="scientific">Mycoemilia scoparia</name>
    <dbReference type="NCBI Taxonomy" id="417184"/>
    <lineage>
        <taxon>Eukaryota</taxon>
        <taxon>Fungi</taxon>
        <taxon>Fungi incertae sedis</taxon>
        <taxon>Zoopagomycota</taxon>
        <taxon>Kickxellomycotina</taxon>
        <taxon>Kickxellomycetes</taxon>
        <taxon>Kickxellales</taxon>
        <taxon>Kickxellaceae</taxon>
        <taxon>Mycoemilia</taxon>
    </lineage>
</organism>
<feature type="domain" description="DCUN1" evidence="3">
    <location>
        <begin position="63"/>
        <end position="265"/>
    </location>
</feature>
<dbReference type="EMBL" id="JANBPU010000062">
    <property type="protein sequence ID" value="KAJ1917773.1"/>
    <property type="molecule type" value="Genomic_DNA"/>
</dbReference>
<dbReference type="Pfam" id="PF03556">
    <property type="entry name" value="Cullin_binding"/>
    <property type="match status" value="1"/>
</dbReference>
<dbReference type="InterPro" id="IPR011992">
    <property type="entry name" value="EF-hand-dom_pair"/>
</dbReference>
<dbReference type="GO" id="GO:0031624">
    <property type="term" value="F:ubiquitin conjugating enzyme binding"/>
    <property type="evidence" value="ECO:0007669"/>
    <property type="project" value="TreeGrafter"/>
</dbReference>
<evidence type="ECO:0000313" key="4">
    <source>
        <dbReference type="EMBL" id="KAJ1917773.1"/>
    </source>
</evidence>
<evidence type="ECO:0000313" key="5">
    <source>
        <dbReference type="Proteomes" id="UP001150538"/>
    </source>
</evidence>
<dbReference type="Gene3D" id="1.10.238.200">
    <property type="entry name" value="Cullin, PONY binding domain"/>
    <property type="match status" value="1"/>
</dbReference>
<evidence type="ECO:0000256" key="1">
    <source>
        <dbReference type="RuleBase" id="RU410713"/>
    </source>
</evidence>
<protein>
    <recommendedName>
        <fullName evidence="1">Defective in cullin neddylation protein</fullName>
    </recommendedName>
</protein>
<comment type="caution">
    <text evidence="4">The sequence shown here is derived from an EMBL/GenBank/DDBJ whole genome shotgun (WGS) entry which is preliminary data.</text>
</comment>
<feature type="region of interest" description="Disordered" evidence="2">
    <location>
        <begin position="1"/>
        <end position="40"/>
    </location>
</feature>
<gene>
    <name evidence="4" type="primary">DCUN1D5</name>
    <name evidence="4" type="ORF">H4219_003027</name>
</gene>
<proteinExistence type="predicted"/>
<comment type="function">
    <text evidence="1">Neddylation of cullins play an essential role in the regulation of SCF-type complexes activity.</text>
</comment>
<dbReference type="InterPro" id="IPR042460">
    <property type="entry name" value="DCN1-like_PONY"/>
</dbReference>
<dbReference type="InterPro" id="IPR014764">
    <property type="entry name" value="DCN-prot"/>
</dbReference>
<dbReference type="GO" id="GO:0097602">
    <property type="term" value="F:cullin family protein binding"/>
    <property type="evidence" value="ECO:0007669"/>
    <property type="project" value="TreeGrafter"/>
</dbReference>
<dbReference type="Proteomes" id="UP001150538">
    <property type="component" value="Unassembled WGS sequence"/>
</dbReference>
<dbReference type="GO" id="GO:0000151">
    <property type="term" value="C:ubiquitin ligase complex"/>
    <property type="evidence" value="ECO:0007669"/>
    <property type="project" value="TreeGrafter"/>
</dbReference>
<keyword evidence="5" id="KW-1185">Reference proteome</keyword>
<dbReference type="PANTHER" id="PTHR12281:SF12">
    <property type="entry name" value="DEFECTIVE IN CULLIN NEDDYLATION PROTEIN"/>
    <property type="match status" value="1"/>
</dbReference>
<dbReference type="OrthoDB" id="27198at2759"/>
<dbReference type="Gene3D" id="1.10.238.10">
    <property type="entry name" value="EF-hand"/>
    <property type="match status" value="1"/>
</dbReference>
<dbReference type="SUPFAM" id="SSF47473">
    <property type="entry name" value="EF-hand"/>
    <property type="match status" value="1"/>
</dbReference>
<evidence type="ECO:0000256" key="2">
    <source>
        <dbReference type="SAM" id="MobiDB-lite"/>
    </source>
</evidence>
<accession>A0A9W8A171</accession>
<dbReference type="InterPro" id="IPR005176">
    <property type="entry name" value="PONY_dom"/>
</dbReference>
<dbReference type="AlphaFoldDB" id="A0A9W8A171"/>
<feature type="compositionally biased region" description="Basic and acidic residues" evidence="2">
    <location>
        <begin position="1"/>
        <end position="10"/>
    </location>
</feature>
<dbReference type="PANTHER" id="PTHR12281">
    <property type="entry name" value="RP42 RELATED"/>
    <property type="match status" value="1"/>
</dbReference>
<dbReference type="GO" id="GO:0032182">
    <property type="term" value="F:ubiquitin-like protein binding"/>
    <property type="evidence" value="ECO:0007669"/>
    <property type="project" value="TreeGrafter"/>
</dbReference>
<dbReference type="GO" id="GO:0045116">
    <property type="term" value="P:protein neddylation"/>
    <property type="evidence" value="ECO:0007669"/>
    <property type="project" value="TreeGrafter"/>
</dbReference>
<dbReference type="PROSITE" id="PS51229">
    <property type="entry name" value="DCUN1"/>
    <property type="match status" value="1"/>
</dbReference>